<comment type="subcellular location">
    <subcellularLocation>
        <location evidence="1">Mitochondrion</location>
    </subcellularLocation>
</comment>
<dbReference type="GO" id="GO:0032543">
    <property type="term" value="P:mitochondrial translation"/>
    <property type="evidence" value="ECO:0007669"/>
    <property type="project" value="TreeGrafter"/>
</dbReference>
<evidence type="ECO:0000256" key="3">
    <source>
        <dbReference type="ARBA" id="ARBA00022980"/>
    </source>
</evidence>
<dbReference type="InterPro" id="IPR022671">
    <property type="entry name" value="Ribosomal_uL2_CS"/>
</dbReference>
<keyword evidence="5" id="KW-0687">Ribonucleoprotein</keyword>
<evidence type="ECO:0000256" key="5">
    <source>
        <dbReference type="ARBA" id="ARBA00023274"/>
    </source>
</evidence>
<sequence>MPEKTAKWKSDDSNSTVPAALGFKDSESREADVECIAIDLKAGLHRSRFVRWTLRLEVCLHDSKSMLLTKLREYKTDLNNLKTNVNRISSANLNQAARDDLLELGMSDAMTVVALNTETFLVPAANLDLENSPIPEFPPNEVVLDVITIEDVIGELLQGLHSRQKPTFRLDLSLQTEGPKLVRSPATIAKIMTDPSSTSSIRCEIKLPSGEKKWINKSCRAIVGPQWNAGQRKKKLRKAGQSRWLGIRPKVRGVAMNPVDHPHGGGEGKSKSSGSHGKGSRTPWGKPTKGGYKTRSPKKKNII</sequence>
<dbReference type="InterPro" id="IPR008991">
    <property type="entry name" value="Translation_prot_SH3-like_sf"/>
</dbReference>
<feature type="domain" description="Large ribosomal subunit protein uL2 C-terminal" evidence="8">
    <location>
        <begin position="164"/>
        <end position="287"/>
    </location>
</feature>
<accession>A0AAV1DPL2</accession>
<dbReference type="GO" id="GO:0003723">
    <property type="term" value="F:RNA binding"/>
    <property type="evidence" value="ECO:0007669"/>
    <property type="project" value="TreeGrafter"/>
</dbReference>
<keyword evidence="4" id="KW-0496">Mitochondrion</keyword>
<dbReference type="InterPro" id="IPR014726">
    <property type="entry name" value="Ribosomal_uL2_dom3"/>
</dbReference>
<dbReference type="FunFam" id="4.10.950.10:FF:000001">
    <property type="entry name" value="50S ribosomal protein L2"/>
    <property type="match status" value="1"/>
</dbReference>
<dbReference type="SUPFAM" id="SSF50104">
    <property type="entry name" value="Translation proteins SH3-like domain"/>
    <property type="match status" value="1"/>
</dbReference>
<dbReference type="Gene3D" id="4.10.950.10">
    <property type="entry name" value="Ribosomal protein L2, domain 3"/>
    <property type="match status" value="1"/>
</dbReference>
<name>A0AAV1DPL2_OLDCO</name>
<dbReference type="Proteomes" id="UP001161247">
    <property type="component" value="Chromosome 6"/>
</dbReference>
<protein>
    <submittedName>
        <fullName evidence="9">OLC1v1008301C1</fullName>
    </submittedName>
</protein>
<dbReference type="AlphaFoldDB" id="A0AAV1DPL2"/>
<dbReference type="GO" id="GO:0005762">
    <property type="term" value="C:mitochondrial large ribosomal subunit"/>
    <property type="evidence" value="ECO:0007669"/>
    <property type="project" value="TreeGrafter"/>
</dbReference>
<evidence type="ECO:0000259" key="8">
    <source>
        <dbReference type="SMART" id="SM01382"/>
    </source>
</evidence>
<comment type="similarity">
    <text evidence="2">Belongs to the universal ribosomal protein uL2 family.</text>
</comment>
<dbReference type="Gene3D" id="2.30.30.30">
    <property type="match status" value="1"/>
</dbReference>
<keyword evidence="3" id="KW-0689">Ribosomal protein</keyword>
<feature type="coiled-coil region" evidence="6">
    <location>
        <begin position="64"/>
        <end position="91"/>
    </location>
</feature>
<dbReference type="SMART" id="SM01382">
    <property type="entry name" value="Ribosomal_L2_C"/>
    <property type="match status" value="1"/>
</dbReference>
<evidence type="ECO:0000256" key="2">
    <source>
        <dbReference type="ARBA" id="ARBA00005636"/>
    </source>
</evidence>
<dbReference type="PANTHER" id="PTHR13691">
    <property type="entry name" value="RIBOSOMAL PROTEIN L2"/>
    <property type="match status" value="1"/>
</dbReference>
<dbReference type="PROSITE" id="PS00467">
    <property type="entry name" value="RIBOSOMAL_L2"/>
    <property type="match status" value="1"/>
</dbReference>
<dbReference type="InterPro" id="IPR002171">
    <property type="entry name" value="Ribosomal_uL2"/>
</dbReference>
<evidence type="ECO:0000256" key="6">
    <source>
        <dbReference type="SAM" id="Coils"/>
    </source>
</evidence>
<evidence type="ECO:0000256" key="1">
    <source>
        <dbReference type="ARBA" id="ARBA00004173"/>
    </source>
</evidence>
<dbReference type="InterPro" id="IPR014722">
    <property type="entry name" value="Rib_uL2_dom2"/>
</dbReference>
<evidence type="ECO:0000313" key="10">
    <source>
        <dbReference type="Proteomes" id="UP001161247"/>
    </source>
</evidence>
<feature type="compositionally biased region" description="Basic and acidic residues" evidence="7">
    <location>
        <begin position="260"/>
        <end position="270"/>
    </location>
</feature>
<reference evidence="9" key="1">
    <citation type="submission" date="2023-03" db="EMBL/GenBank/DDBJ databases">
        <authorList>
            <person name="Julca I."/>
        </authorList>
    </citation>
    <scope>NUCLEOTIDE SEQUENCE</scope>
</reference>
<dbReference type="EMBL" id="OX459123">
    <property type="protein sequence ID" value="CAI9108643.1"/>
    <property type="molecule type" value="Genomic_DNA"/>
</dbReference>
<organism evidence="9 10">
    <name type="scientific">Oldenlandia corymbosa var. corymbosa</name>
    <dbReference type="NCBI Taxonomy" id="529605"/>
    <lineage>
        <taxon>Eukaryota</taxon>
        <taxon>Viridiplantae</taxon>
        <taxon>Streptophyta</taxon>
        <taxon>Embryophyta</taxon>
        <taxon>Tracheophyta</taxon>
        <taxon>Spermatophyta</taxon>
        <taxon>Magnoliopsida</taxon>
        <taxon>eudicotyledons</taxon>
        <taxon>Gunneridae</taxon>
        <taxon>Pentapetalae</taxon>
        <taxon>asterids</taxon>
        <taxon>lamiids</taxon>
        <taxon>Gentianales</taxon>
        <taxon>Rubiaceae</taxon>
        <taxon>Rubioideae</taxon>
        <taxon>Spermacoceae</taxon>
        <taxon>Hedyotis-Oldenlandia complex</taxon>
        <taxon>Oldenlandia</taxon>
    </lineage>
</organism>
<dbReference type="InterPro" id="IPR022669">
    <property type="entry name" value="Ribosomal_uL2_C"/>
</dbReference>
<feature type="region of interest" description="Disordered" evidence="7">
    <location>
        <begin position="250"/>
        <end position="303"/>
    </location>
</feature>
<evidence type="ECO:0000256" key="7">
    <source>
        <dbReference type="SAM" id="MobiDB-lite"/>
    </source>
</evidence>
<keyword evidence="10" id="KW-1185">Reference proteome</keyword>
<evidence type="ECO:0000313" key="9">
    <source>
        <dbReference type="EMBL" id="CAI9108643.1"/>
    </source>
</evidence>
<evidence type="ECO:0000256" key="4">
    <source>
        <dbReference type="ARBA" id="ARBA00023128"/>
    </source>
</evidence>
<dbReference type="GO" id="GO:0003735">
    <property type="term" value="F:structural constituent of ribosome"/>
    <property type="evidence" value="ECO:0007669"/>
    <property type="project" value="InterPro"/>
</dbReference>
<dbReference type="Pfam" id="PF03947">
    <property type="entry name" value="Ribosomal_L2_C"/>
    <property type="match status" value="1"/>
</dbReference>
<dbReference type="PANTHER" id="PTHR13691:SF72">
    <property type="entry name" value="EXPRESSED PROTEIN"/>
    <property type="match status" value="1"/>
</dbReference>
<keyword evidence="6" id="KW-0175">Coiled coil</keyword>
<proteinExistence type="inferred from homology"/>
<gene>
    <name evidence="9" type="ORF">OLC1_LOCUS16694</name>
</gene>